<dbReference type="PANTHER" id="PTHR12358:SF31">
    <property type="entry name" value="ACYLGLYCEROL KINASE, MITOCHONDRIAL"/>
    <property type="match status" value="1"/>
</dbReference>
<keyword evidence="4" id="KW-0067">ATP-binding</keyword>
<protein>
    <submittedName>
        <fullName evidence="7">Diacylglycerol kinase</fullName>
        <ecNumber evidence="7">2.7.1.107</ecNumber>
    </submittedName>
</protein>
<evidence type="ECO:0000259" key="6">
    <source>
        <dbReference type="PROSITE" id="PS50146"/>
    </source>
</evidence>
<evidence type="ECO:0000256" key="2">
    <source>
        <dbReference type="ARBA" id="ARBA00022741"/>
    </source>
</evidence>
<feature type="domain" description="PH" evidence="5">
    <location>
        <begin position="105"/>
        <end position="140"/>
    </location>
</feature>
<evidence type="ECO:0000259" key="5">
    <source>
        <dbReference type="PROSITE" id="PS50003"/>
    </source>
</evidence>
<dbReference type="PANTHER" id="PTHR12358">
    <property type="entry name" value="SPHINGOSINE KINASE"/>
    <property type="match status" value="1"/>
</dbReference>
<dbReference type="SMART" id="SM00046">
    <property type="entry name" value="DAGKc"/>
    <property type="match status" value="1"/>
</dbReference>
<dbReference type="PROSITE" id="PS50146">
    <property type="entry name" value="DAGK"/>
    <property type="match status" value="1"/>
</dbReference>
<name>A0ABZ0SDT4_9GAMM</name>
<gene>
    <name evidence="7" type="primary">dagK_2</name>
    <name evidence="7" type="ORF">Thiowin_04297</name>
</gene>
<feature type="domain" description="DAGKc" evidence="6">
    <location>
        <begin position="150"/>
        <end position="291"/>
    </location>
</feature>
<dbReference type="GO" id="GO:0004143">
    <property type="term" value="F:ATP-dependent diacylglycerol kinase activity"/>
    <property type="evidence" value="ECO:0007669"/>
    <property type="project" value="UniProtKB-EC"/>
</dbReference>
<reference evidence="7 8" key="1">
    <citation type="journal article" date="2023" name="Microorganisms">
        <title>Thiorhodovibrio frisius and Trv. litoralis spp. nov., Two Novel Members from a Clade of Fastidious Purple Sulfur Bacteria That Exhibit Unique Red-Shifted Light-Harvesting Capabilities.</title>
        <authorList>
            <person name="Methner A."/>
            <person name="Kuzyk S.B."/>
            <person name="Petersen J."/>
            <person name="Bauer S."/>
            <person name="Brinkmann H."/>
            <person name="Sichau K."/>
            <person name="Wanner G."/>
            <person name="Wolf J."/>
            <person name="Neumann-Schaal M."/>
            <person name="Henke P."/>
            <person name="Tank M."/>
            <person name="Sproer C."/>
            <person name="Bunk B."/>
            <person name="Overmann J."/>
        </authorList>
    </citation>
    <scope>NUCLEOTIDE SEQUENCE [LARGE SCALE GENOMIC DNA]</scope>
    <source>
        <strain evidence="7 8">DSM 6702</strain>
    </source>
</reference>
<dbReference type="Proteomes" id="UP001432180">
    <property type="component" value="Chromosome"/>
</dbReference>
<evidence type="ECO:0000256" key="3">
    <source>
        <dbReference type="ARBA" id="ARBA00022777"/>
    </source>
</evidence>
<evidence type="ECO:0000313" key="7">
    <source>
        <dbReference type="EMBL" id="WPL19190.1"/>
    </source>
</evidence>
<dbReference type="EMBL" id="CP121472">
    <property type="protein sequence ID" value="WPL19190.1"/>
    <property type="molecule type" value="Genomic_DNA"/>
</dbReference>
<proteinExistence type="predicted"/>
<dbReference type="RefSeq" id="WP_328984937.1">
    <property type="nucleotide sequence ID" value="NZ_CP121472.1"/>
</dbReference>
<keyword evidence="8" id="KW-1185">Reference proteome</keyword>
<dbReference type="PROSITE" id="PS50003">
    <property type="entry name" value="PH_DOMAIN"/>
    <property type="match status" value="1"/>
</dbReference>
<dbReference type="InterPro" id="IPR017438">
    <property type="entry name" value="ATP-NAD_kinase_N"/>
</dbReference>
<sequence>MKDHPQFSEMIRMVEFSRYLSEPTEGYALGYLTEDCIVLPESAKIIPVDFASVIGVIADNSVCPPTFKPGPHENGRGVETTERVAVSQSCFRIHTCPLVTRWRWFGFRKERHRLLKTYYFSCPDEKARSRWLKAIQNILKGKSREYQSAPSRRRLKIFINPMSGQKQGRKIFARIRPILDHSDLEYSVTETGHAGQIQLTLSQIDLSAIDEIVLVGGDGSMHEAINGLMSRTDWQQAILKPIGVIPAGTGSGLAKTLLEIAGEPYDAVSAAFLIAKGKQRPLDLALVQQNEQSYYSFLSLGWAIISDVDIESERLRNLGSLRMDIYALLRIWQLRHYAARFSYIPVIDELTVAGTCERFAKRSSYLQPGGYENRSENPSSRKLIQSSQNEWHLIEDDFVLFWAMNIPYASHDILAAPFAHLADGNLDVILVRRGISKLNLLLAFLKSAHGEHVFLPRVEYYKVSCFRLEPLTSRGILAVDGERVDYAPIQMEVKRGLARVICG</sequence>
<dbReference type="Pfam" id="PF19279">
    <property type="entry name" value="YegS_C"/>
    <property type="match status" value="1"/>
</dbReference>
<organism evidence="7 8">
    <name type="scientific">Thiorhodovibrio winogradskyi</name>
    <dbReference type="NCBI Taxonomy" id="77007"/>
    <lineage>
        <taxon>Bacteria</taxon>
        <taxon>Pseudomonadati</taxon>
        <taxon>Pseudomonadota</taxon>
        <taxon>Gammaproteobacteria</taxon>
        <taxon>Chromatiales</taxon>
        <taxon>Chromatiaceae</taxon>
        <taxon>Thiorhodovibrio</taxon>
    </lineage>
</organism>
<dbReference type="Gene3D" id="2.60.200.40">
    <property type="match status" value="1"/>
</dbReference>
<dbReference type="EC" id="2.7.1.107" evidence="7"/>
<keyword evidence="3 7" id="KW-0418">Kinase</keyword>
<evidence type="ECO:0000256" key="1">
    <source>
        <dbReference type="ARBA" id="ARBA00022679"/>
    </source>
</evidence>
<dbReference type="InterPro" id="IPR050187">
    <property type="entry name" value="Lipid_Phosphate_FormReg"/>
</dbReference>
<dbReference type="Pfam" id="PF00781">
    <property type="entry name" value="DAGK_cat"/>
    <property type="match status" value="1"/>
</dbReference>
<dbReference type="InterPro" id="IPR016064">
    <property type="entry name" value="NAD/diacylglycerol_kinase_sf"/>
</dbReference>
<evidence type="ECO:0000256" key="4">
    <source>
        <dbReference type="ARBA" id="ARBA00022840"/>
    </source>
</evidence>
<accession>A0ABZ0SDT4</accession>
<dbReference type="SUPFAM" id="SSF111331">
    <property type="entry name" value="NAD kinase/diacylglycerol kinase-like"/>
    <property type="match status" value="1"/>
</dbReference>
<keyword evidence="1 7" id="KW-0808">Transferase</keyword>
<dbReference type="InterPro" id="IPR045540">
    <property type="entry name" value="YegS/DAGK_C"/>
</dbReference>
<keyword evidence="2" id="KW-0547">Nucleotide-binding</keyword>
<evidence type="ECO:0000313" key="8">
    <source>
        <dbReference type="Proteomes" id="UP001432180"/>
    </source>
</evidence>
<dbReference type="Gene3D" id="3.40.50.10330">
    <property type="entry name" value="Probable inorganic polyphosphate/atp-NAD kinase, domain 1"/>
    <property type="match status" value="1"/>
</dbReference>
<dbReference type="InterPro" id="IPR001206">
    <property type="entry name" value="Diacylglycerol_kinase_cat_dom"/>
</dbReference>
<dbReference type="InterPro" id="IPR001849">
    <property type="entry name" value="PH_domain"/>
</dbReference>